<organism evidence="5 6">
    <name type="scientific">Petrolisthes cinctipes</name>
    <name type="common">Flat porcelain crab</name>
    <dbReference type="NCBI Taxonomy" id="88211"/>
    <lineage>
        <taxon>Eukaryota</taxon>
        <taxon>Metazoa</taxon>
        <taxon>Ecdysozoa</taxon>
        <taxon>Arthropoda</taxon>
        <taxon>Crustacea</taxon>
        <taxon>Multicrustacea</taxon>
        <taxon>Malacostraca</taxon>
        <taxon>Eumalacostraca</taxon>
        <taxon>Eucarida</taxon>
        <taxon>Decapoda</taxon>
        <taxon>Pleocyemata</taxon>
        <taxon>Anomura</taxon>
        <taxon>Galatheoidea</taxon>
        <taxon>Porcellanidae</taxon>
        <taxon>Petrolisthes</taxon>
    </lineage>
</organism>
<proteinExistence type="inferred from homology"/>
<comment type="caution">
    <text evidence="5">The sequence shown here is derived from an EMBL/GenBank/DDBJ whole genome shotgun (WGS) entry which is preliminary data.</text>
</comment>
<keyword evidence="6" id="KW-1185">Reference proteome</keyword>
<keyword evidence="3" id="KW-0963">Cytoplasm</keyword>
<dbReference type="Gene3D" id="6.10.250.2510">
    <property type="match status" value="1"/>
</dbReference>
<evidence type="ECO:0000256" key="4">
    <source>
        <dbReference type="SAM" id="MobiDB-lite"/>
    </source>
</evidence>
<dbReference type="GO" id="GO:0005737">
    <property type="term" value="C:cytoplasm"/>
    <property type="evidence" value="ECO:0007669"/>
    <property type="project" value="UniProtKB-SubCell"/>
</dbReference>
<evidence type="ECO:0000256" key="3">
    <source>
        <dbReference type="ARBA" id="ARBA00022490"/>
    </source>
</evidence>
<evidence type="ECO:0000256" key="2">
    <source>
        <dbReference type="ARBA" id="ARBA00008376"/>
    </source>
</evidence>
<feature type="compositionally biased region" description="Low complexity" evidence="4">
    <location>
        <begin position="9"/>
        <end position="20"/>
    </location>
</feature>
<dbReference type="PANTHER" id="PTHR18914:SF9">
    <property type="entry name" value="CATENIN ALPHA"/>
    <property type="match status" value="1"/>
</dbReference>
<dbReference type="PANTHER" id="PTHR18914">
    <property type="entry name" value="ALPHA CATENIN"/>
    <property type="match status" value="1"/>
</dbReference>
<reference evidence="5" key="1">
    <citation type="submission" date="2023-10" db="EMBL/GenBank/DDBJ databases">
        <title>Genome assemblies of two species of porcelain crab, Petrolisthes cinctipes and Petrolisthes manimaculis (Anomura: Porcellanidae).</title>
        <authorList>
            <person name="Angst P."/>
        </authorList>
    </citation>
    <scope>NUCLEOTIDE SEQUENCE</scope>
    <source>
        <strain evidence="5">PB745_01</strain>
        <tissue evidence="5">Gill</tissue>
    </source>
</reference>
<dbReference type="InterPro" id="IPR006077">
    <property type="entry name" value="Vinculin/catenin"/>
</dbReference>
<evidence type="ECO:0000256" key="1">
    <source>
        <dbReference type="ARBA" id="ARBA00004496"/>
    </source>
</evidence>
<gene>
    <name evidence="5" type="ORF">Pcinc_035996</name>
</gene>
<evidence type="ECO:0000313" key="5">
    <source>
        <dbReference type="EMBL" id="KAK3857770.1"/>
    </source>
</evidence>
<dbReference type="GO" id="GO:0098609">
    <property type="term" value="P:cell-cell adhesion"/>
    <property type="evidence" value="ECO:0007669"/>
    <property type="project" value="TreeGrafter"/>
</dbReference>
<dbReference type="GO" id="GO:0016342">
    <property type="term" value="C:catenin complex"/>
    <property type="evidence" value="ECO:0007669"/>
    <property type="project" value="TreeGrafter"/>
</dbReference>
<evidence type="ECO:0000313" key="6">
    <source>
        <dbReference type="Proteomes" id="UP001286313"/>
    </source>
</evidence>
<feature type="region of interest" description="Disordered" evidence="4">
    <location>
        <begin position="1"/>
        <end position="32"/>
    </location>
</feature>
<dbReference type="Gene3D" id="1.20.120.230">
    <property type="entry name" value="Alpha-catenin/vinculin-like"/>
    <property type="match status" value="2"/>
</dbReference>
<dbReference type="GO" id="GO:0008013">
    <property type="term" value="F:beta-catenin binding"/>
    <property type="evidence" value="ECO:0007669"/>
    <property type="project" value="TreeGrafter"/>
</dbReference>
<evidence type="ECO:0008006" key="7">
    <source>
        <dbReference type="Google" id="ProtNLM"/>
    </source>
</evidence>
<dbReference type="Proteomes" id="UP001286313">
    <property type="component" value="Unassembled WGS sequence"/>
</dbReference>
<dbReference type="Gene3D" id="1.10.287.160">
    <property type="entry name" value="HR1 repeat"/>
    <property type="match status" value="1"/>
</dbReference>
<dbReference type="SUPFAM" id="SSF47220">
    <property type="entry name" value="alpha-catenin/vinculin-like"/>
    <property type="match status" value="2"/>
</dbReference>
<dbReference type="AlphaFoldDB" id="A0AAE1BZS1"/>
<dbReference type="GO" id="GO:0016477">
    <property type="term" value="P:cell migration"/>
    <property type="evidence" value="ECO:0007669"/>
    <property type="project" value="TreeGrafter"/>
</dbReference>
<comment type="subcellular location">
    <subcellularLocation>
        <location evidence="1">Cytoplasm</location>
    </subcellularLocation>
</comment>
<sequence>MLETIYGQNNNNKNNDSNKNNNDDNSDNNGGHIVLRWDMKNLEIKTRSVEKTLEPLVIQVTTLVNTKGPSKKKKGRSKRAHVLVAAVEAATANFIERGEEIAYENPDIRGEMLGAVEEVRKTEEIAYENPDIRGEMLGAVEEVRKTGDTMSRAAREFAEDPCSSVKRGNMVRAARNLLSAVTRLLILADMVDVHRLLKSLQVVEDDLEKVKNASSQSELLDNFRLFGKNTNDLINQAAKRQNELKDPRLRDDLASARAVLKKNSMMLLTASKAYVRHPELAAAKANRDFVFKQVCEAVNTISDVAQGKATGAGQVAYEGPGELASALDDFDGILGIVFKQVCEAVNTISDVAQGKATGAGQVAYEGPGELASALDDFDGILGIVFKQVCEAVNTISDVAQGKATGAGQVAYEGPGELASALDDFDERINMDPLTYNEVRTRPSLEERLESIISGAALMADSFCTRDDRRLKIVEECNAVRQALQDLLTEYMDNVSNF</sequence>
<dbReference type="GO" id="GO:0005912">
    <property type="term" value="C:adherens junction"/>
    <property type="evidence" value="ECO:0007669"/>
    <property type="project" value="TreeGrafter"/>
</dbReference>
<protein>
    <recommendedName>
        <fullName evidence="7">Catenin alpha</fullName>
    </recommendedName>
</protein>
<dbReference type="InterPro" id="IPR036723">
    <property type="entry name" value="Alpha-catenin/vinculin-like_sf"/>
</dbReference>
<name>A0AAE1BZS1_PETCI</name>
<dbReference type="EMBL" id="JAWQEG010005519">
    <property type="protein sequence ID" value="KAK3857770.1"/>
    <property type="molecule type" value="Genomic_DNA"/>
</dbReference>
<dbReference type="GO" id="GO:0051015">
    <property type="term" value="F:actin filament binding"/>
    <property type="evidence" value="ECO:0007669"/>
    <property type="project" value="InterPro"/>
</dbReference>
<dbReference type="Pfam" id="PF01044">
    <property type="entry name" value="Vinculin"/>
    <property type="match status" value="2"/>
</dbReference>
<accession>A0AAE1BZS1</accession>
<comment type="similarity">
    <text evidence="2">Belongs to the vinculin/alpha-catenin family.</text>
</comment>